<feature type="compositionally biased region" description="Basic and acidic residues" evidence="1">
    <location>
        <begin position="271"/>
        <end position="305"/>
    </location>
</feature>
<evidence type="ECO:0000313" key="2">
    <source>
        <dbReference type="EMBL" id="KAK1004027.1"/>
    </source>
</evidence>
<feature type="compositionally biased region" description="Low complexity" evidence="1">
    <location>
        <begin position="313"/>
        <end position="327"/>
    </location>
</feature>
<feature type="compositionally biased region" description="Basic and acidic residues" evidence="1">
    <location>
        <begin position="73"/>
        <end position="87"/>
    </location>
</feature>
<proteinExistence type="predicted"/>
<gene>
    <name evidence="2" type="ORF">LTR91_004473</name>
</gene>
<feature type="compositionally biased region" description="Acidic residues" evidence="1">
    <location>
        <begin position="331"/>
        <end position="347"/>
    </location>
</feature>
<organism evidence="2 3">
    <name type="scientific">Friedmanniomyces endolithicus</name>
    <dbReference type="NCBI Taxonomy" id="329885"/>
    <lineage>
        <taxon>Eukaryota</taxon>
        <taxon>Fungi</taxon>
        <taxon>Dikarya</taxon>
        <taxon>Ascomycota</taxon>
        <taxon>Pezizomycotina</taxon>
        <taxon>Dothideomycetes</taxon>
        <taxon>Dothideomycetidae</taxon>
        <taxon>Mycosphaerellales</taxon>
        <taxon>Teratosphaeriaceae</taxon>
        <taxon>Friedmanniomyces</taxon>
    </lineage>
</organism>
<reference evidence="2" key="1">
    <citation type="submission" date="2023-06" db="EMBL/GenBank/DDBJ databases">
        <title>Black Yeasts Isolated from many extreme environments.</title>
        <authorList>
            <person name="Coleine C."/>
            <person name="Stajich J.E."/>
            <person name="Selbmann L."/>
        </authorList>
    </citation>
    <scope>NUCLEOTIDE SEQUENCE</scope>
    <source>
        <strain evidence="2">CCFEE 5200</strain>
    </source>
</reference>
<dbReference type="EMBL" id="JAUJLE010000026">
    <property type="protein sequence ID" value="KAK1004027.1"/>
    <property type="molecule type" value="Genomic_DNA"/>
</dbReference>
<protein>
    <submittedName>
        <fullName evidence="2">Uncharacterized protein</fullName>
    </submittedName>
</protein>
<dbReference type="AlphaFoldDB" id="A0AAN6KX58"/>
<evidence type="ECO:0000313" key="3">
    <source>
        <dbReference type="Proteomes" id="UP001175353"/>
    </source>
</evidence>
<sequence length="368" mass="40529">MADDALICIKSLLRSIPTWIADMQTILADARAKQEQILFEHQPVSPTLDELEHPDEPEHALSILSSVHTRRTGGIEEETRHDGERGDSQAPLLRKQLPHFTGSDALRMSQRKRKTASVCSGDESGPRKYRSRASVVIYYDGNTQKRLETLVHNIGLGRNAVKRGSAGTTTTRLLRTISNCSDGSGSSHEEGTLDLSKLQYKSTRPVRGLDGNGLKPDVSDKIDTCLERGESLCERAAHQVLRDGDCASELSNATKHLNEARDLTEAELPGLEERAQEIEDRRGKREERRRSKDVAAKEKGQENKEGSSQSEFAPASPVPSLVSSRPSDGNLEVDLEADDADSEDDEGAFAAETFQLGKYQVRSTRLTA</sequence>
<name>A0AAN6KX58_9PEZI</name>
<feature type="region of interest" description="Disordered" evidence="1">
    <location>
        <begin position="68"/>
        <end position="126"/>
    </location>
</feature>
<evidence type="ECO:0000256" key="1">
    <source>
        <dbReference type="SAM" id="MobiDB-lite"/>
    </source>
</evidence>
<feature type="region of interest" description="Disordered" evidence="1">
    <location>
        <begin position="260"/>
        <end position="348"/>
    </location>
</feature>
<comment type="caution">
    <text evidence="2">The sequence shown here is derived from an EMBL/GenBank/DDBJ whole genome shotgun (WGS) entry which is preliminary data.</text>
</comment>
<accession>A0AAN6KX58</accession>
<keyword evidence="3" id="KW-1185">Reference proteome</keyword>
<dbReference type="Proteomes" id="UP001175353">
    <property type="component" value="Unassembled WGS sequence"/>
</dbReference>